<dbReference type="Gene3D" id="3.30.70.270">
    <property type="match status" value="1"/>
</dbReference>
<dbReference type="InterPro" id="IPR035965">
    <property type="entry name" value="PAS-like_dom_sf"/>
</dbReference>
<dbReference type="CDD" id="cd01949">
    <property type="entry name" value="GGDEF"/>
    <property type="match status" value="1"/>
</dbReference>
<dbReference type="SUPFAM" id="SSF55073">
    <property type="entry name" value="Nucleotide cyclase"/>
    <property type="match status" value="1"/>
</dbReference>
<proteinExistence type="predicted"/>
<organism evidence="3 4">
    <name type="scientific">Candidatus Aveggerthella stercoripullorum</name>
    <dbReference type="NCBI Taxonomy" id="2840688"/>
    <lineage>
        <taxon>Bacteria</taxon>
        <taxon>Bacillati</taxon>
        <taxon>Actinomycetota</taxon>
        <taxon>Coriobacteriia</taxon>
        <taxon>Eggerthellales</taxon>
        <taxon>Eggerthellaceae</taxon>
        <taxon>Eggerthellaceae incertae sedis</taxon>
        <taxon>Candidatus Aveggerthella</taxon>
    </lineage>
</organism>
<dbReference type="Proteomes" id="UP000824261">
    <property type="component" value="Unassembled WGS sequence"/>
</dbReference>
<dbReference type="Gene3D" id="3.10.450.50">
    <property type="match status" value="1"/>
</dbReference>
<name>A0A9D1A174_9ACTN</name>
<evidence type="ECO:0000313" key="3">
    <source>
        <dbReference type="EMBL" id="HIR01763.1"/>
    </source>
</evidence>
<dbReference type="PANTHER" id="PTHR44757:SF2">
    <property type="entry name" value="BIOFILM ARCHITECTURE MAINTENANCE PROTEIN MBAA"/>
    <property type="match status" value="1"/>
</dbReference>
<dbReference type="InterPro" id="IPR052155">
    <property type="entry name" value="Biofilm_reg_signaling"/>
</dbReference>
<dbReference type="InterPro" id="IPR029787">
    <property type="entry name" value="Nucleotide_cyclase"/>
</dbReference>
<dbReference type="Pfam" id="PF00990">
    <property type="entry name" value="GGDEF"/>
    <property type="match status" value="1"/>
</dbReference>
<dbReference type="InterPro" id="IPR000160">
    <property type="entry name" value="GGDEF_dom"/>
</dbReference>
<sequence>MDDQGKLEQLGFDPFEEAERITRYQLHVHYCENQSDAIIDTFDDQISWFGASEGEYAVGREVVDEIIRSITGYVVKCSISDEQFDVISPVPDIYICSGTYWISTDPSTGVYVRFHQRIATVFRLVDGALKCCHLHLSNPYSEMIEGDIGFPHQVSRQTYDYMQQALEQQRKQIETQTAELNSIYNTVPCGILRFKRVDGMYRPLMLNHAVAELIGITDEELSAMDWSEGFSPTIIGEDAAKLRAALHELQEPGDTVNILVRVQRHNGEIIYVNSCNSLISTDDEGAIVQKIAFDITDRVMMEKTLERMSFEDSLTGLYNRTKFNHELQEGHGEGLSSLGVAYFDINGLKATNDRYGHKAGDDLICRAAGHVNHSFAGRTYRIGGDEFVAIAPDLSREDFERKVASIMEHLRNDGIEIAVGLSWRGEDCSVMEQFDEADKRMYEDKAAFYRTHDRRKPR</sequence>
<dbReference type="InterPro" id="IPR000014">
    <property type="entry name" value="PAS"/>
</dbReference>
<gene>
    <name evidence="3" type="ORF">IAA69_05810</name>
</gene>
<dbReference type="Gene3D" id="3.30.450.20">
    <property type="entry name" value="PAS domain"/>
    <property type="match status" value="1"/>
</dbReference>
<dbReference type="NCBIfam" id="TIGR00254">
    <property type="entry name" value="GGDEF"/>
    <property type="match status" value="1"/>
</dbReference>
<evidence type="ECO:0000259" key="2">
    <source>
        <dbReference type="PROSITE" id="PS50887"/>
    </source>
</evidence>
<dbReference type="PANTHER" id="PTHR44757">
    <property type="entry name" value="DIGUANYLATE CYCLASE DGCP"/>
    <property type="match status" value="1"/>
</dbReference>
<keyword evidence="1" id="KW-0175">Coiled coil</keyword>
<accession>A0A9D1A174</accession>
<dbReference type="EMBL" id="DVGB01000071">
    <property type="protein sequence ID" value="HIR01763.1"/>
    <property type="molecule type" value="Genomic_DNA"/>
</dbReference>
<dbReference type="NCBIfam" id="TIGR00229">
    <property type="entry name" value="sensory_box"/>
    <property type="match status" value="1"/>
</dbReference>
<dbReference type="SUPFAM" id="SSF55785">
    <property type="entry name" value="PYP-like sensor domain (PAS domain)"/>
    <property type="match status" value="1"/>
</dbReference>
<feature type="coiled-coil region" evidence="1">
    <location>
        <begin position="159"/>
        <end position="186"/>
    </location>
</feature>
<comment type="caution">
    <text evidence="3">The sequence shown here is derived from an EMBL/GenBank/DDBJ whole genome shotgun (WGS) entry which is preliminary data.</text>
</comment>
<dbReference type="PROSITE" id="PS50887">
    <property type="entry name" value="GGDEF"/>
    <property type="match status" value="1"/>
</dbReference>
<dbReference type="CDD" id="cd00130">
    <property type="entry name" value="PAS"/>
    <property type="match status" value="1"/>
</dbReference>
<dbReference type="InterPro" id="IPR013655">
    <property type="entry name" value="PAS_fold_3"/>
</dbReference>
<dbReference type="SMART" id="SM00267">
    <property type="entry name" value="GGDEF"/>
    <property type="match status" value="1"/>
</dbReference>
<feature type="domain" description="GGDEF" evidence="2">
    <location>
        <begin position="336"/>
        <end position="458"/>
    </location>
</feature>
<reference evidence="3" key="2">
    <citation type="journal article" date="2021" name="PeerJ">
        <title>Extensive microbial diversity within the chicken gut microbiome revealed by metagenomics and culture.</title>
        <authorList>
            <person name="Gilroy R."/>
            <person name="Ravi A."/>
            <person name="Getino M."/>
            <person name="Pursley I."/>
            <person name="Horton D.L."/>
            <person name="Alikhan N.F."/>
            <person name="Baker D."/>
            <person name="Gharbi K."/>
            <person name="Hall N."/>
            <person name="Watson M."/>
            <person name="Adriaenssens E.M."/>
            <person name="Foster-Nyarko E."/>
            <person name="Jarju S."/>
            <person name="Secka A."/>
            <person name="Antonio M."/>
            <person name="Oren A."/>
            <person name="Chaudhuri R.R."/>
            <person name="La Ragione R."/>
            <person name="Hildebrand F."/>
            <person name="Pallen M.J."/>
        </authorList>
    </citation>
    <scope>NUCLEOTIDE SEQUENCE</scope>
    <source>
        <strain evidence="3">ChiGjej1B1-2707</strain>
    </source>
</reference>
<dbReference type="Pfam" id="PF08447">
    <property type="entry name" value="PAS_3"/>
    <property type="match status" value="1"/>
</dbReference>
<dbReference type="SUPFAM" id="SSF54427">
    <property type="entry name" value="NTF2-like"/>
    <property type="match status" value="1"/>
</dbReference>
<dbReference type="InterPro" id="IPR043128">
    <property type="entry name" value="Rev_trsase/Diguanyl_cyclase"/>
</dbReference>
<evidence type="ECO:0000313" key="4">
    <source>
        <dbReference type="Proteomes" id="UP000824261"/>
    </source>
</evidence>
<reference evidence="3" key="1">
    <citation type="submission" date="2020-10" db="EMBL/GenBank/DDBJ databases">
        <authorList>
            <person name="Gilroy R."/>
        </authorList>
    </citation>
    <scope>NUCLEOTIDE SEQUENCE</scope>
    <source>
        <strain evidence="3">ChiGjej1B1-2707</strain>
    </source>
</reference>
<protein>
    <submittedName>
        <fullName evidence="3">Diguanylate cyclase</fullName>
    </submittedName>
</protein>
<evidence type="ECO:0000256" key="1">
    <source>
        <dbReference type="SAM" id="Coils"/>
    </source>
</evidence>
<dbReference type="AlphaFoldDB" id="A0A9D1A174"/>
<dbReference type="InterPro" id="IPR032710">
    <property type="entry name" value="NTF2-like_dom_sf"/>
</dbReference>